<dbReference type="AlphaFoldDB" id="A0AAN6T8D5"/>
<evidence type="ECO:0000313" key="3">
    <source>
        <dbReference type="EMBL" id="KAK4107652.1"/>
    </source>
</evidence>
<feature type="non-terminal residue" evidence="3">
    <location>
        <position position="148"/>
    </location>
</feature>
<evidence type="ECO:0000256" key="1">
    <source>
        <dbReference type="SAM" id="MobiDB-lite"/>
    </source>
</evidence>
<protein>
    <recommendedName>
        <fullName evidence="2">NWD NACHT-NTPase N-terminal domain-containing protein</fullName>
    </recommendedName>
</protein>
<evidence type="ECO:0000313" key="4">
    <source>
        <dbReference type="Proteomes" id="UP001302812"/>
    </source>
</evidence>
<comment type="caution">
    <text evidence="3">The sequence shown here is derived from an EMBL/GenBank/DDBJ whole genome shotgun (WGS) entry which is preliminary data.</text>
</comment>
<accession>A0AAN6T8D5</accession>
<name>A0AAN6T8D5_9PEZI</name>
<proteinExistence type="predicted"/>
<reference evidence="3" key="2">
    <citation type="submission" date="2023-05" db="EMBL/GenBank/DDBJ databases">
        <authorList>
            <consortium name="Lawrence Berkeley National Laboratory"/>
            <person name="Steindorff A."/>
            <person name="Hensen N."/>
            <person name="Bonometti L."/>
            <person name="Westerberg I."/>
            <person name="Brannstrom I.O."/>
            <person name="Guillou S."/>
            <person name="Cros-Aarteil S."/>
            <person name="Calhoun S."/>
            <person name="Haridas S."/>
            <person name="Kuo A."/>
            <person name="Mondo S."/>
            <person name="Pangilinan J."/>
            <person name="Riley R."/>
            <person name="Labutti K."/>
            <person name="Andreopoulos B."/>
            <person name="Lipzen A."/>
            <person name="Chen C."/>
            <person name="Yanf M."/>
            <person name="Daum C."/>
            <person name="Ng V."/>
            <person name="Clum A."/>
            <person name="Ohm R."/>
            <person name="Martin F."/>
            <person name="Silar P."/>
            <person name="Natvig D."/>
            <person name="Lalanne C."/>
            <person name="Gautier V."/>
            <person name="Ament-Velasquez S.L."/>
            <person name="Kruys A."/>
            <person name="Hutchinson M.I."/>
            <person name="Powell A.J."/>
            <person name="Barry K."/>
            <person name="Miller A.N."/>
            <person name="Grigoriev I.V."/>
            <person name="Debuchy R."/>
            <person name="Gladieux P."/>
            <person name="Thoren M.H."/>
            <person name="Johannesson H."/>
        </authorList>
    </citation>
    <scope>NUCLEOTIDE SEQUENCE</scope>
    <source>
        <strain evidence="3">CBS 508.74</strain>
    </source>
</reference>
<evidence type="ECO:0000259" key="2">
    <source>
        <dbReference type="Pfam" id="PF17100"/>
    </source>
</evidence>
<dbReference type="RefSeq" id="XP_064665222.1">
    <property type="nucleotide sequence ID" value="XM_064818256.1"/>
</dbReference>
<dbReference type="EMBL" id="MU853371">
    <property type="protein sequence ID" value="KAK4107652.1"/>
    <property type="molecule type" value="Genomic_DNA"/>
</dbReference>
<feature type="region of interest" description="Disordered" evidence="1">
    <location>
        <begin position="1"/>
        <end position="30"/>
    </location>
</feature>
<reference evidence="3" key="1">
    <citation type="journal article" date="2023" name="Mol. Phylogenet. Evol.">
        <title>Genome-scale phylogeny and comparative genomics of the fungal order Sordariales.</title>
        <authorList>
            <person name="Hensen N."/>
            <person name="Bonometti L."/>
            <person name="Westerberg I."/>
            <person name="Brannstrom I.O."/>
            <person name="Guillou S."/>
            <person name="Cros-Aarteil S."/>
            <person name="Calhoun S."/>
            <person name="Haridas S."/>
            <person name="Kuo A."/>
            <person name="Mondo S."/>
            <person name="Pangilinan J."/>
            <person name="Riley R."/>
            <person name="LaButti K."/>
            <person name="Andreopoulos B."/>
            <person name="Lipzen A."/>
            <person name="Chen C."/>
            <person name="Yan M."/>
            <person name="Daum C."/>
            <person name="Ng V."/>
            <person name="Clum A."/>
            <person name="Steindorff A."/>
            <person name="Ohm R.A."/>
            <person name="Martin F."/>
            <person name="Silar P."/>
            <person name="Natvig D.O."/>
            <person name="Lalanne C."/>
            <person name="Gautier V."/>
            <person name="Ament-Velasquez S.L."/>
            <person name="Kruys A."/>
            <person name="Hutchinson M.I."/>
            <person name="Powell A.J."/>
            <person name="Barry K."/>
            <person name="Miller A.N."/>
            <person name="Grigoriev I.V."/>
            <person name="Debuchy R."/>
            <person name="Gladieux P."/>
            <person name="Hiltunen Thoren M."/>
            <person name="Johannesson H."/>
        </authorList>
    </citation>
    <scope>NUCLEOTIDE SEQUENCE</scope>
    <source>
        <strain evidence="3">CBS 508.74</strain>
    </source>
</reference>
<keyword evidence="4" id="KW-1185">Reference proteome</keyword>
<dbReference type="GeneID" id="89942381"/>
<dbReference type="InterPro" id="IPR031359">
    <property type="entry name" value="NACHT_N"/>
</dbReference>
<dbReference type="Pfam" id="PF17100">
    <property type="entry name" value="NACHT_N"/>
    <property type="match status" value="1"/>
</dbReference>
<feature type="domain" description="NWD NACHT-NTPase N-terminal" evidence="2">
    <location>
        <begin position="35"/>
        <end position="148"/>
    </location>
</feature>
<dbReference type="Proteomes" id="UP001302812">
    <property type="component" value="Unassembled WGS sequence"/>
</dbReference>
<sequence length="148" mass="16041">MPQAPPPALSIEPRAKPKAIESTSEQPTPVLPMSQRLWDAAYNSLAEDKDTAKLVESYMETLNKVLGDRTVEPAVDVSLTLKDPSQRQAHMRKLVEEGQAKISRLLKITQGVGDAAQFVLSAKAMVDLAIQNIPQAALPWAGVCIGLQ</sequence>
<gene>
    <name evidence="3" type="ORF">N656DRAFT_802559</name>
</gene>
<organism evidence="3 4">
    <name type="scientific">Canariomyces notabilis</name>
    <dbReference type="NCBI Taxonomy" id="2074819"/>
    <lineage>
        <taxon>Eukaryota</taxon>
        <taxon>Fungi</taxon>
        <taxon>Dikarya</taxon>
        <taxon>Ascomycota</taxon>
        <taxon>Pezizomycotina</taxon>
        <taxon>Sordariomycetes</taxon>
        <taxon>Sordariomycetidae</taxon>
        <taxon>Sordariales</taxon>
        <taxon>Chaetomiaceae</taxon>
        <taxon>Canariomyces</taxon>
    </lineage>
</organism>